<dbReference type="SUPFAM" id="SSF53850">
    <property type="entry name" value="Periplasmic binding protein-like II"/>
    <property type="match status" value="1"/>
</dbReference>
<evidence type="ECO:0000256" key="1">
    <source>
        <dbReference type="ARBA" id="ARBA00009437"/>
    </source>
</evidence>
<sequence length="298" mass="34484">MIQNIELKWLYDLITLEKYRNFTMAADMRNISQSSLSRRIQTLENTLGFEVFNREMSPLQLTEQGKLFVLHARSFLDDFEYNIDKIKGTDNIRSKVTIASAHSLAGYIFPKILGNLKNYQEKIFHVEAINVNETVDHLRNGKCDFIASFYDDELMNPQFLCHKIFSAKLYLVTAPNHLGRPKFSLEDRSLPLMNYTDDSYMGKKVNKFLQDSQSEYFNITFVSSMSILLKDMIKGGFGIGWLPDYSIQEELKNNELMIIPLKDSVLSVDIYLYRSSSRLNAASEGLWNFIKAIDWTIA</sequence>
<evidence type="ECO:0000256" key="4">
    <source>
        <dbReference type="ARBA" id="ARBA00023163"/>
    </source>
</evidence>
<evidence type="ECO:0000313" key="7">
    <source>
        <dbReference type="Proteomes" id="UP001233360"/>
    </source>
</evidence>
<dbReference type="Proteomes" id="UP001233360">
    <property type="component" value="Unassembled WGS sequence"/>
</dbReference>
<dbReference type="InterPro" id="IPR005119">
    <property type="entry name" value="LysR_subst-bd"/>
</dbReference>
<name>A0ABU0UYN8_ACIBI</name>
<dbReference type="GO" id="GO:0003677">
    <property type="term" value="F:DNA binding"/>
    <property type="evidence" value="ECO:0007669"/>
    <property type="project" value="UniProtKB-KW"/>
</dbReference>
<dbReference type="InterPro" id="IPR000847">
    <property type="entry name" value="LysR_HTH_N"/>
</dbReference>
<dbReference type="InterPro" id="IPR036388">
    <property type="entry name" value="WH-like_DNA-bd_sf"/>
</dbReference>
<evidence type="ECO:0000256" key="2">
    <source>
        <dbReference type="ARBA" id="ARBA00023015"/>
    </source>
</evidence>
<feature type="domain" description="HTH lysR-type" evidence="5">
    <location>
        <begin position="5"/>
        <end position="62"/>
    </location>
</feature>
<keyword evidence="2" id="KW-0805">Transcription regulation</keyword>
<protein>
    <submittedName>
        <fullName evidence="6">DNA-binding transcriptional LysR family regulator</fullName>
    </submittedName>
</protein>
<dbReference type="PANTHER" id="PTHR30126">
    <property type="entry name" value="HTH-TYPE TRANSCRIPTIONAL REGULATOR"/>
    <property type="match status" value="1"/>
</dbReference>
<keyword evidence="4" id="KW-0804">Transcription</keyword>
<dbReference type="Gene3D" id="1.10.10.10">
    <property type="entry name" value="Winged helix-like DNA-binding domain superfamily/Winged helix DNA-binding domain"/>
    <property type="match status" value="1"/>
</dbReference>
<accession>A0ABU0UYN8</accession>
<gene>
    <name evidence="6" type="ORF">QE380_002454</name>
</gene>
<evidence type="ECO:0000256" key="3">
    <source>
        <dbReference type="ARBA" id="ARBA00023125"/>
    </source>
</evidence>
<dbReference type="InterPro" id="IPR036390">
    <property type="entry name" value="WH_DNA-bd_sf"/>
</dbReference>
<dbReference type="Pfam" id="PF03466">
    <property type="entry name" value="LysR_substrate"/>
    <property type="match status" value="1"/>
</dbReference>
<keyword evidence="7" id="KW-1185">Reference proteome</keyword>
<dbReference type="PANTHER" id="PTHR30126:SF2">
    <property type="entry name" value="HTH-TYPE TRANSCRIPTIONAL REGULATOR YJIE"/>
    <property type="match status" value="1"/>
</dbReference>
<dbReference type="SUPFAM" id="SSF46785">
    <property type="entry name" value="Winged helix' DNA-binding domain"/>
    <property type="match status" value="1"/>
</dbReference>
<dbReference type="EMBL" id="JAUTBK010000002">
    <property type="protein sequence ID" value="MDQ1209531.1"/>
    <property type="molecule type" value="Genomic_DNA"/>
</dbReference>
<keyword evidence="3 6" id="KW-0238">DNA-binding</keyword>
<dbReference type="RefSeq" id="WP_307004005.1">
    <property type="nucleotide sequence ID" value="NZ_JAUTBK010000002.1"/>
</dbReference>
<dbReference type="PRINTS" id="PR00039">
    <property type="entry name" value="HTHLYSR"/>
</dbReference>
<reference evidence="6 7" key="1">
    <citation type="submission" date="2023-07" db="EMBL/GenBank/DDBJ databases">
        <title>Functional and genomic diversity of the sorghum phyllosphere microbiome.</title>
        <authorList>
            <person name="Shade A."/>
        </authorList>
    </citation>
    <scope>NUCLEOTIDE SEQUENCE [LARGE SCALE GENOMIC DNA]</scope>
    <source>
        <strain evidence="6 7">SORGH_AS_0887</strain>
    </source>
</reference>
<evidence type="ECO:0000259" key="5">
    <source>
        <dbReference type="PROSITE" id="PS50931"/>
    </source>
</evidence>
<dbReference type="Pfam" id="PF00126">
    <property type="entry name" value="HTH_1"/>
    <property type="match status" value="1"/>
</dbReference>
<organism evidence="6 7">
    <name type="scientific">Acinetobacter baylyi</name>
    <dbReference type="NCBI Taxonomy" id="202950"/>
    <lineage>
        <taxon>Bacteria</taxon>
        <taxon>Pseudomonadati</taxon>
        <taxon>Pseudomonadota</taxon>
        <taxon>Gammaproteobacteria</taxon>
        <taxon>Moraxellales</taxon>
        <taxon>Moraxellaceae</taxon>
        <taxon>Acinetobacter</taxon>
    </lineage>
</organism>
<dbReference type="PROSITE" id="PS50931">
    <property type="entry name" value="HTH_LYSR"/>
    <property type="match status" value="1"/>
</dbReference>
<proteinExistence type="inferred from homology"/>
<comment type="similarity">
    <text evidence="1">Belongs to the LysR transcriptional regulatory family.</text>
</comment>
<evidence type="ECO:0000313" key="6">
    <source>
        <dbReference type="EMBL" id="MDQ1209531.1"/>
    </source>
</evidence>
<comment type="caution">
    <text evidence="6">The sequence shown here is derived from an EMBL/GenBank/DDBJ whole genome shotgun (WGS) entry which is preliminary data.</text>
</comment>
<dbReference type="Gene3D" id="3.40.190.10">
    <property type="entry name" value="Periplasmic binding protein-like II"/>
    <property type="match status" value="2"/>
</dbReference>
<dbReference type="CDD" id="cd05466">
    <property type="entry name" value="PBP2_LTTR_substrate"/>
    <property type="match status" value="1"/>
</dbReference>